<dbReference type="EMBL" id="JAHUTJ010035263">
    <property type="protein sequence ID" value="MED6278396.1"/>
    <property type="molecule type" value="Genomic_DNA"/>
</dbReference>
<evidence type="ECO:0000313" key="3">
    <source>
        <dbReference type="Proteomes" id="UP001352852"/>
    </source>
</evidence>
<proteinExistence type="predicted"/>
<gene>
    <name evidence="2" type="ORF">CHARACLAT_023380</name>
</gene>
<dbReference type="Proteomes" id="UP001352852">
    <property type="component" value="Unassembled WGS sequence"/>
</dbReference>
<feature type="region of interest" description="Disordered" evidence="1">
    <location>
        <begin position="1"/>
        <end position="25"/>
    </location>
</feature>
<feature type="non-terminal residue" evidence="2">
    <location>
        <position position="1"/>
    </location>
</feature>
<reference evidence="2 3" key="1">
    <citation type="submission" date="2021-06" db="EMBL/GenBank/DDBJ databases">
        <authorList>
            <person name="Palmer J.M."/>
        </authorList>
    </citation>
    <scope>NUCLEOTIDE SEQUENCE [LARGE SCALE GENOMIC DNA]</scope>
    <source>
        <strain evidence="2 3">CL_MEX2019</strain>
        <tissue evidence="2">Muscle</tissue>
    </source>
</reference>
<evidence type="ECO:0000256" key="1">
    <source>
        <dbReference type="SAM" id="MobiDB-lite"/>
    </source>
</evidence>
<keyword evidence="3" id="KW-1185">Reference proteome</keyword>
<accession>A0ABU7DU72</accession>
<organism evidence="2 3">
    <name type="scientific">Characodon lateralis</name>
    <dbReference type="NCBI Taxonomy" id="208331"/>
    <lineage>
        <taxon>Eukaryota</taxon>
        <taxon>Metazoa</taxon>
        <taxon>Chordata</taxon>
        <taxon>Craniata</taxon>
        <taxon>Vertebrata</taxon>
        <taxon>Euteleostomi</taxon>
        <taxon>Actinopterygii</taxon>
        <taxon>Neopterygii</taxon>
        <taxon>Teleostei</taxon>
        <taxon>Neoteleostei</taxon>
        <taxon>Acanthomorphata</taxon>
        <taxon>Ovalentaria</taxon>
        <taxon>Atherinomorphae</taxon>
        <taxon>Cyprinodontiformes</taxon>
        <taxon>Goodeidae</taxon>
        <taxon>Characodon</taxon>
    </lineage>
</organism>
<name>A0ABU7DU72_9TELE</name>
<protein>
    <submittedName>
        <fullName evidence="2">Uncharacterized protein</fullName>
    </submittedName>
</protein>
<sequence length="55" mass="6046">FINSPAAAPSTKTQENTKDDASTSSATLNRFMSLRTGDYAGIRKTRKFHLQRGIS</sequence>
<comment type="caution">
    <text evidence="2">The sequence shown here is derived from an EMBL/GenBank/DDBJ whole genome shotgun (WGS) entry which is preliminary data.</text>
</comment>
<evidence type="ECO:0000313" key="2">
    <source>
        <dbReference type="EMBL" id="MED6278396.1"/>
    </source>
</evidence>